<reference evidence="2 3" key="1">
    <citation type="submission" date="2024-10" db="EMBL/GenBank/DDBJ databases">
        <title>The Natural Products Discovery Center: Release of the First 8490 Sequenced Strains for Exploring Actinobacteria Biosynthetic Diversity.</title>
        <authorList>
            <person name="Kalkreuter E."/>
            <person name="Kautsar S.A."/>
            <person name="Yang D."/>
            <person name="Bader C.D."/>
            <person name="Teijaro C.N."/>
            <person name="Fluegel L."/>
            <person name="Davis C.M."/>
            <person name="Simpson J.R."/>
            <person name="Lauterbach L."/>
            <person name="Steele A.D."/>
            <person name="Gui C."/>
            <person name="Meng S."/>
            <person name="Li G."/>
            <person name="Viehrig K."/>
            <person name="Ye F."/>
            <person name="Su P."/>
            <person name="Kiefer A.F."/>
            <person name="Nichols A."/>
            <person name="Cepeda A.J."/>
            <person name="Yan W."/>
            <person name="Fan B."/>
            <person name="Jiang Y."/>
            <person name="Adhikari A."/>
            <person name="Zheng C.-J."/>
            <person name="Schuster L."/>
            <person name="Cowan T.M."/>
            <person name="Smanski M.J."/>
            <person name="Chevrette M.G."/>
            <person name="De Carvalho L.P.S."/>
            <person name="Shen B."/>
        </authorList>
    </citation>
    <scope>NUCLEOTIDE SEQUENCE [LARGE SCALE GENOMIC DNA]</scope>
    <source>
        <strain evidence="2 3">NPDC049845</strain>
    </source>
</reference>
<feature type="region of interest" description="Disordered" evidence="1">
    <location>
        <begin position="72"/>
        <end position="92"/>
    </location>
</feature>
<organism evidence="2 3">
    <name type="scientific">Micromonospora maritima</name>
    <dbReference type="NCBI Taxonomy" id="986711"/>
    <lineage>
        <taxon>Bacteria</taxon>
        <taxon>Bacillati</taxon>
        <taxon>Actinomycetota</taxon>
        <taxon>Actinomycetes</taxon>
        <taxon>Micromonosporales</taxon>
        <taxon>Micromonosporaceae</taxon>
        <taxon>Micromonospora</taxon>
    </lineage>
</organism>
<comment type="caution">
    <text evidence="2">The sequence shown here is derived from an EMBL/GenBank/DDBJ whole genome shotgun (WGS) entry which is preliminary data.</text>
</comment>
<protein>
    <submittedName>
        <fullName evidence="2">Uncharacterized protein</fullName>
    </submittedName>
</protein>
<evidence type="ECO:0000313" key="2">
    <source>
        <dbReference type="EMBL" id="MFI7261171.1"/>
    </source>
</evidence>
<proteinExistence type="predicted"/>
<evidence type="ECO:0000256" key="1">
    <source>
        <dbReference type="SAM" id="MobiDB-lite"/>
    </source>
</evidence>
<keyword evidence="3" id="KW-1185">Reference proteome</keyword>
<name>A0ABW7ZE84_9ACTN</name>
<gene>
    <name evidence="2" type="ORF">ACIBP4_02525</name>
</gene>
<dbReference type="RefSeq" id="WP_396768369.1">
    <property type="nucleotide sequence ID" value="NZ_JBITLA010000002.1"/>
</dbReference>
<evidence type="ECO:0000313" key="3">
    <source>
        <dbReference type="Proteomes" id="UP001612812"/>
    </source>
</evidence>
<sequence length="195" mass="20789">MLSDYQQQMRAKFLSAPVVAPPEPWRYIDETRRCIPVGGLQGVGFGVHPETDVDLLMVVSMDGFGLIDATTGAKVARDRHPDPDDASPSGPDLACPGIGVLAGTRVRIAGLFGGGLHVTTDDGWTIDVVAPEWPNHRVLLSGDGGAYNGPPGLTWWHLFHSDYSELRAAGFSPSGRTLAIATSSDVTLIVRPEFA</sequence>
<dbReference type="EMBL" id="JBITLE010000001">
    <property type="protein sequence ID" value="MFI7261171.1"/>
    <property type="molecule type" value="Genomic_DNA"/>
</dbReference>
<dbReference type="Proteomes" id="UP001612812">
    <property type="component" value="Unassembled WGS sequence"/>
</dbReference>
<accession>A0ABW7ZE84</accession>